<comment type="similarity">
    <text evidence="1">Belongs to the peptidase C40 family.</text>
</comment>
<sequence length="340" mass="35768">MHHGRKRAVAALASTTAIIAISLMPAAPSSADPDVETVRKNVDKLYHQAEVASERHNDAKLKLDDLKADLDALKADEKAQQKKVEGLTGAVSDSIAAQYEGQSISTTGKLVLSQDPDAFLEDLTTLSAYNDVQSQKLDSYTREVRALEIRREATQERAEELASTKKALAKEKASADSKLEKAEQLLSKLTAAERAEVAASENEGTSSNTSTSRTSARVPATVKASGRASDAINYAIAQVGKGYVHGGTGPSSFDCSGLTMMAWAQAGVSLPHSSQAQMGSGTPVSISQLQPGDLVFYYSPVSHVGIYIGNGQIVHAANPRTGVAYAPVSSMPISGAVRPG</sequence>
<dbReference type="Pfam" id="PF00877">
    <property type="entry name" value="NLPC_P60"/>
    <property type="match status" value="1"/>
</dbReference>
<evidence type="ECO:0000256" key="5">
    <source>
        <dbReference type="SAM" id="Coils"/>
    </source>
</evidence>
<evidence type="ECO:0000256" key="2">
    <source>
        <dbReference type="ARBA" id="ARBA00022670"/>
    </source>
</evidence>
<keyword evidence="2" id="KW-0645">Protease</keyword>
<evidence type="ECO:0000256" key="7">
    <source>
        <dbReference type="SAM" id="SignalP"/>
    </source>
</evidence>
<keyword evidence="7" id="KW-0732">Signal</keyword>
<dbReference type="InterPro" id="IPR051794">
    <property type="entry name" value="PG_Endopeptidase_C40"/>
</dbReference>
<evidence type="ECO:0000256" key="3">
    <source>
        <dbReference type="ARBA" id="ARBA00022801"/>
    </source>
</evidence>
<dbReference type="InterPro" id="IPR000064">
    <property type="entry name" value="NLP_P60_dom"/>
</dbReference>
<keyword evidence="3 9" id="KW-0378">Hydrolase</keyword>
<dbReference type="Proteomes" id="UP000540656">
    <property type="component" value="Unassembled WGS sequence"/>
</dbReference>
<feature type="region of interest" description="Disordered" evidence="6">
    <location>
        <begin position="195"/>
        <end position="222"/>
    </location>
</feature>
<name>A0A7Y9S0K8_9ACTN</name>
<evidence type="ECO:0000313" key="9">
    <source>
        <dbReference type="EMBL" id="NYG58038.1"/>
    </source>
</evidence>
<evidence type="ECO:0000256" key="1">
    <source>
        <dbReference type="ARBA" id="ARBA00007074"/>
    </source>
</evidence>
<evidence type="ECO:0000256" key="6">
    <source>
        <dbReference type="SAM" id="MobiDB-lite"/>
    </source>
</evidence>
<feature type="domain" description="NlpC/P60" evidence="8">
    <location>
        <begin position="225"/>
        <end position="340"/>
    </location>
</feature>
<keyword evidence="10" id="KW-1185">Reference proteome</keyword>
<dbReference type="SUPFAM" id="SSF54001">
    <property type="entry name" value="Cysteine proteinases"/>
    <property type="match status" value="1"/>
</dbReference>
<evidence type="ECO:0000256" key="4">
    <source>
        <dbReference type="ARBA" id="ARBA00022807"/>
    </source>
</evidence>
<reference evidence="9 10" key="1">
    <citation type="submission" date="2020-07" db="EMBL/GenBank/DDBJ databases">
        <title>Sequencing the genomes of 1000 actinobacteria strains.</title>
        <authorList>
            <person name="Klenk H.-P."/>
        </authorList>
    </citation>
    <scope>NUCLEOTIDE SEQUENCE [LARGE SCALE GENOMIC DNA]</scope>
    <source>
        <strain evidence="9 10">DSM 23819</strain>
    </source>
</reference>
<accession>A0A7Y9S0K8</accession>
<comment type="caution">
    <text evidence="9">The sequence shown here is derived from an EMBL/GenBank/DDBJ whole genome shotgun (WGS) entry which is preliminary data.</text>
</comment>
<dbReference type="PANTHER" id="PTHR47359">
    <property type="entry name" value="PEPTIDOGLYCAN DL-ENDOPEPTIDASE CWLO"/>
    <property type="match status" value="1"/>
</dbReference>
<dbReference type="PANTHER" id="PTHR47359:SF3">
    <property type="entry name" value="NLP_P60 DOMAIN-CONTAINING PROTEIN-RELATED"/>
    <property type="match status" value="1"/>
</dbReference>
<dbReference type="AlphaFoldDB" id="A0A7Y9S0K8"/>
<feature type="coiled-coil region" evidence="5">
    <location>
        <begin position="130"/>
        <end position="195"/>
    </location>
</feature>
<keyword evidence="5" id="KW-0175">Coiled coil</keyword>
<feature type="compositionally biased region" description="Low complexity" evidence="6">
    <location>
        <begin position="199"/>
        <end position="217"/>
    </location>
</feature>
<dbReference type="RefSeq" id="WP_179501239.1">
    <property type="nucleotide sequence ID" value="NZ_JACCAA010000001.1"/>
</dbReference>
<organism evidence="9 10">
    <name type="scientific">Nocardioides daedukensis</name>
    <dbReference type="NCBI Taxonomy" id="634462"/>
    <lineage>
        <taxon>Bacteria</taxon>
        <taxon>Bacillati</taxon>
        <taxon>Actinomycetota</taxon>
        <taxon>Actinomycetes</taxon>
        <taxon>Propionibacteriales</taxon>
        <taxon>Nocardioidaceae</taxon>
        <taxon>Nocardioides</taxon>
    </lineage>
</organism>
<feature type="coiled-coil region" evidence="5">
    <location>
        <begin position="49"/>
        <end position="83"/>
    </location>
</feature>
<dbReference type="InterPro" id="IPR038765">
    <property type="entry name" value="Papain-like_cys_pep_sf"/>
</dbReference>
<keyword evidence="4" id="KW-0788">Thiol protease</keyword>
<evidence type="ECO:0000313" key="10">
    <source>
        <dbReference type="Proteomes" id="UP000540656"/>
    </source>
</evidence>
<protein>
    <submittedName>
        <fullName evidence="9">Cell wall-associated NlpC family hydrolase</fullName>
    </submittedName>
</protein>
<dbReference type="Gene3D" id="3.90.1720.10">
    <property type="entry name" value="endopeptidase domain like (from Nostoc punctiforme)"/>
    <property type="match status" value="1"/>
</dbReference>
<evidence type="ECO:0000259" key="8">
    <source>
        <dbReference type="PROSITE" id="PS51935"/>
    </source>
</evidence>
<dbReference type="PROSITE" id="PS51935">
    <property type="entry name" value="NLPC_P60"/>
    <property type="match status" value="1"/>
</dbReference>
<dbReference type="EMBL" id="JACCAA010000001">
    <property type="protein sequence ID" value="NYG58038.1"/>
    <property type="molecule type" value="Genomic_DNA"/>
</dbReference>
<dbReference type="GO" id="GO:0006508">
    <property type="term" value="P:proteolysis"/>
    <property type="evidence" value="ECO:0007669"/>
    <property type="project" value="UniProtKB-KW"/>
</dbReference>
<feature type="signal peptide" evidence="7">
    <location>
        <begin position="1"/>
        <end position="31"/>
    </location>
</feature>
<dbReference type="GO" id="GO:0008234">
    <property type="term" value="F:cysteine-type peptidase activity"/>
    <property type="evidence" value="ECO:0007669"/>
    <property type="project" value="UniProtKB-KW"/>
</dbReference>
<gene>
    <name evidence="9" type="ORF">BJ980_000961</name>
</gene>
<proteinExistence type="inferred from homology"/>
<feature type="chain" id="PRO_5030772263" evidence="7">
    <location>
        <begin position="32"/>
        <end position="340"/>
    </location>
</feature>